<evidence type="ECO:0000256" key="13">
    <source>
        <dbReference type="RuleBase" id="RU361183"/>
    </source>
</evidence>
<dbReference type="Ensembl" id="ENSAPOT00000005345.1">
    <property type="protein sequence ID" value="ENSAPOP00000007202.1"/>
    <property type="gene ID" value="ENSAPOG00000009120.1"/>
</dbReference>
<feature type="active site" evidence="12">
    <location>
        <position position="158"/>
    </location>
</feature>
<feature type="binding site" evidence="12">
    <location>
        <position position="167"/>
    </location>
    <ligand>
        <name>Zn(2+)</name>
        <dbReference type="ChEBI" id="CHEBI:29105"/>
        <note>catalytic</note>
    </ligand>
</feature>
<dbReference type="SUPFAM" id="SSF55486">
    <property type="entry name" value="Metalloproteases ('zincins'), catalytic domain"/>
    <property type="match status" value="1"/>
</dbReference>
<keyword evidence="10" id="KW-0968">Cytoplasmic vesicle</keyword>
<keyword evidence="7" id="KW-0865">Zymogen</keyword>
<feature type="chain" id="PRO_5018379445" description="Metalloendopeptidase" evidence="13">
    <location>
        <begin position="20"/>
        <end position="257"/>
    </location>
</feature>
<evidence type="ECO:0000256" key="5">
    <source>
        <dbReference type="ARBA" id="ARBA00022833"/>
    </source>
</evidence>
<organism evidence="15 16">
    <name type="scientific">Acanthochromis polyacanthus</name>
    <name type="common">spiny chromis</name>
    <dbReference type="NCBI Taxonomy" id="80966"/>
    <lineage>
        <taxon>Eukaryota</taxon>
        <taxon>Metazoa</taxon>
        <taxon>Chordata</taxon>
        <taxon>Craniata</taxon>
        <taxon>Vertebrata</taxon>
        <taxon>Euteleostomi</taxon>
        <taxon>Actinopterygii</taxon>
        <taxon>Neopterygii</taxon>
        <taxon>Teleostei</taxon>
        <taxon>Neoteleostei</taxon>
        <taxon>Acanthomorphata</taxon>
        <taxon>Ovalentaria</taxon>
        <taxon>Pomacentridae</taxon>
        <taxon>Acanthochromis</taxon>
    </lineage>
</organism>
<evidence type="ECO:0000256" key="8">
    <source>
        <dbReference type="ARBA" id="ARBA00023157"/>
    </source>
</evidence>
<dbReference type="PROSITE" id="PS51864">
    <property type="entry name" value="ASTACIN"/>
    <property type="match status" value="1"/>
</dbReference>
<feature type="domain" description="Peptidase M12A" evidence="14">
    <location>
        <begin position="60"/>
        <end position="257"/>
    </location>
</feature>
<sequence>MKAAFLFLLFLSVTAVSLGVTADGDQRNESLSVTDIIAKVNENIQSPLLQDDIMTSSDRNADPCTATGCKWRKTSSYVYVPVVISSSYSQSERNTIIRALLTFHKSTCIRFIWRKSHRDYLYFFSGNGCWSYLGRQGGGQRVSLRRKGCLSTGTIQHEALHALGFHHEQVRSDRDQYIRILSENIISGKEERNFRKVPTNNLQTSYDFNSVMHYSKYAFSKNGRPTIVAKSDPNKKFGQRSSMSANDIQRVNRLYRC</sequence>
<evidence type="ECO:0000256" key="9">
    <source>
        <dbReference type="ARBA" id="ARBA00023180"/>
    </source>
</evidence>
<dbReference type="InterPro" id="IPR001506">
    <property type="entry name" value="Peptidase_M12A"/>
</dbReference>
<dbReference type="GO" id="GO:0008270">
    <property type="term" value="F:zinc ion binding"/>
    <property type="evidence" value="ECO:0007669"/>
    <property type="project" value="UniProtKB-UniRule"/>
</dbReference>
<evidence type="ECO:0000256" key="1">
    <source>
        <dbReference type="ARBA" id="ARBA00022670"/>
    </source>
</evidence>
<evidence type="ECO:0000256" key="10">
    <source>
        <dbReference type="ARBA" id="ARBA00023329"/>
    </source>
</evidence>
<protein>
    <recommendedName>
        <fullName evidence="13">Metalloendopeptidase</fullName>
        <ecNumber evidence="13">3.4.24.-</ecNumber>
    </recommendedName>
</protein>
<name>A0A3Q1EU34_9TELE</name>
<dbReference type="AlphaFoldDB" id="A0A3Q1EU34"/>
<dbReference type="Pfam" id="PF01400">
    <property type="entry name" value="Astacin"/>
    <property type="match status" value="1"/>
</dbReference>
<reference evidence="15" key="1">
    <citation type="submission" date="2025-08" db="UniProtKB">
        <authorList>
            <consortium name="Ensembl"/>
        </authorList>
    </citation>
    <scope>IDENTIFICATION</scope>
</reference>
<dbReference type="SMART" id="SM00235">
    <property type="entry name" value="ZnMc"/>
    <property type="match status" value="1"/>
</dbReference>
<comment type="caution">
    <text evidence="12">Lacks conserved residue(s) required for the propagation of feature annotation.</text>
</comment>
<evidence type="ECO:0000313" key="15">
    <source>
        <dbReference type="Ensembl" id="ENSAPOP00000007202.1"/>
    </source>
</evidence>
<dbReference type="GO" id="GO:0006508">
    <property type="term" value="P:proteolysis"/>
    <property type="evidence" value="ECO:0007669"/>
    <property type="project" value="UniProtKB-KW"/>
</dbReference>
<keyword evidence="9" id="KW-0325">Glycoprotein</keyword>
<feature type="signal peptide" evidence="13">
    <location>
        <begin position="1"/>
        <end position="19"/>
    </location>
</feature>
<evidence type="ECO:0000256" key="2">
    <source>
        <dbReference type="ARBA" id="ARBA00022723"/>
    </source>
</evidence>
<dbReference type="InterPro" id="IPR006026">
    <property type="entry name" value="Peptidase_Metallo"/>
</dbReference>
<keyword evidence="1 12" id="KW-0645">Protease</keyword>
<keyword evidence="5 12" id="KW-0862">Zinc</keyword>
<keyword evidence="2 12" id="KW-0479">Metal-binding</keyword>
<keyword evidence="3 13" id="KW-0732">Signal</keyword>
<evidence type="ECO:0000259" key="14">
    <source>
        <dbReference type="PROSITE" id="PS51864"/>
    </source>
</evidence>
<evidence type="ECO:0000256" key="7">
    <source>
        <dbReference type="ARBA" id="ARBA00023145"/>
    </source>
</evidence>
<evidence type="ECO:0000256" key="11">
    <source>
        <dbReference type="ARBA" id="ARBA00024324"/>
    </source>
</evidence>
<comment type="cofactor">
    <cofactor evidence="12 13">
        <name>Zn(2+)</name>
        <dbReference type="ChEBI" id="CHEBI:29105"/>
    </cofactor>
    <text evidence="12 13">Binds 1 zinc ion per subunit.</text>
</comment>
<dbReference type="InterPro" id="IPR024079">
    <property type="entry name" value="MetalloPept_cat_dom_sf"/>
</dbReference>
<dbReference type="GeneTree" id="ENSGT00940000161051"/>
<keyword evidence="6 12" id="KW-0482">Metalloprotease</keyword>
<dbReference type="PANTHER" id="PTHR10127:SF899">
    <property type="entry name" value="ASTACIN-LIKE METALLOENDOPEPTIDASE-RELATED"/>
    <property type="match status" value="1"/>
</dbReference>
<dbReference type="FunFam" id="3.40.390.10:FF:000040">
    <property type="entry name" value="Metalloendopeptidase"/>
    <property type="match status" value="1"/>
</dbReference>
<evidence type="ECO:0000256" key="12">
    <source>
        <dbReference type="PROSITE-ProRule" id="PRU01211"/>
    </source>
</evidence>
<keyword evidence="4 12" id="KW-0378">Hydrolase</keyword>
<proteinExistence type="predicted"/>
<dbReference type="GO" id="GO:0042588">
    <property type="term" value="C:zymogen granule"/>
    <property type="evidence" value="ECO:0007669"/>
    <property type="project" value="UniProtKB-SubCell"/>
</dbReference>
<dbReference type="Gene3D" id="3.40.390.10">
    <property type="entry name" value="Collagenase (Catalytic Domain)"/>
    <property type="match status" value="1"/>
</dbReference>
<feature type="binding site" evidence="12">
    <location>
        <position position="157"/>
    </location>
    <ligand>
        <name>Zn(2+)</name>
        <dbReference type="ChEBI" id="CHEBI:29105"/>
        <note>catalytic</note>
    </ligand>
</feature>
<keyword evidence="8" id="KW-1015">Disulfide bond</keyword>
<evidence type="ECO:0000256" key="3">
    <source>
        <dbReference type="ARBA" id="ARBA00022729"/>
    </source>
</evidence>
<dbReference type="PANTHER" id="PTHR10127">
    <property type="entry name" value="DISCOIDIN, CUB, EGF, LAMININ , AND ZINC METALLOPROTEASE DOMAIN CONTAINING"/>
    <property type="match status" value="1"/>
</dbReference>
<dbReference type="Proteomes" id="UP000257200">
    <property type="component" value="Unplaced"/>
</dbReference>
<dbReference type="EC" id="3.4.24.-" evidence="13"/>
<dbReference type="GO" id="GO:0004222">
    <property type="term" value="F:metalloendopeptidase activity"/>
    <property type="evidence" value="ECO:0007669"/>
    <property type="project" value="UniProtKB-UniRule"/>
</dbReference>
<feature type="binding site" evidence="12">
    <location>
        <position position="161"/>
    </location>
    <ligand>
        <name>Zn(2+)</name>
        <dbReference type="ChEBI" id="CHEBI:29105"/>
        <note>catalytic</note>
    </ligand>
</feature>
<reference evidence="15" key="2">
    <citation type="submission" date="2025-09" db="UniProtKB">
        <authorList>
            <consortium name="Ensembl"/>
        </authorList>
    </citation>
    <scope>IDENTIFICATION</scope>
</reference>
<dbReference type="PRINTS" id="PR00480">
    <property type="entry name" value="ASTACIN"/>
</dbReference>
<keyword evidence="16" id="KW-1185">Reference proteome</keyword>
<evidence type="ECO:0000313" key="16">
    <source>
        <dbReference type="Proteomes" id="UP000257200"/>
    </source>
</evidence>
<evidence type="ECO:0000256" key="6">
    <source>
        <dbReference type="ARBA" id="ARBA00023049"/>
    </source>
</evidence>
<accession>A0A3Q1EU34</accession>
<comment type="subcellular location">
    <subcellularLocation>
        <location evidence="11">Zymogen granule</location>
    </subcellularLocation>
</comment>
<evidence type="ECO:0000256" key="4">
    <source>
        <dbReference type="ARBA" id="ARBA00022801"/>
    </source>
</evidence>